<feature type="compositionally biased region" description="Basic and acidic residues" evidence="1">
    <location>
        <begin position="541"/>
        <end position="579"/>
    </location>
</feature>
<sequence>MKWSSFLRFLGISSGVGETYPDANYVGTLDKKEVTIYNTSQPTYRLVYDHHVQGIRFLNLQAIKKNKKHINAIMVLSKTSGTDRYKILIKPGDRRASLSDKTQKLLCVVKSDYKVTACKADSSSSSYTMEWKITPFVNGYKIQDVDTESCLVRETDNGILSIVSCSKSTPEHRFDMLEVADDPYKHLYLSGSQLLAYEMQGSGGAGGSLPDWMMNGLAGGGTHESPNNDGSGGGNGGWNSPYHHDGYGQNGNPNDPSSMQPYYGYNRHPWNGPFGPPHGLSGPNNQYWPSNNGCAPGGNNGGYNPNGNGGYGPGSNGGYRPGGHNGGYNPNGHNGGYGPGGNGGYNPNGNGGYGPGGSGGYNPNGNGGYGPGGNNGGYNPNGNGGYGPGGSGGYNPNGNGGYGGYNPNGNGGYGPGGHNGGYGPGGNGGHNNGYGNGNNNGYGPGNGGGYGPGGHNGGYNPNGNGMAGMFNRRSAVIDLHDLGNNIGMLKNIVKTLKTFCNESFSDLGVCSPSNNISNMDPEQLRNLIKQHMPQTNSIDYPHSDRNHSRMQDRDSAHHYKDIQYRDGQPDYHRPHERLPRGAHHAGHPIYPADERDPPHYRHTHHTSPRPRGPYMSGHYQDDDYEENIIREKRSADGRRRPSLKRDRNGKTLECYPLDDLDGRPASAHRHISDNSEGRKHYRDDDFEDMYDERHHTRRAHAVPTYKHHRPQYY</sequence>
<feature type="compositionally biased region" description="Polar residues" evidence="1">
    <location>
        <begin position="250"/>
        <end position="260"/>
    </location>
</feature>
<dbReference type="RefSeq" id="XP_052904568.1">
    <property type="nucleotide sequence ID" value="XM_053048763.1"/>
</dbReference>
<dbReference type="AlphaFoldDB" id="A0A086J1J5"/>
<feature type="region of interest" description="Disordered" evidence="1">
    <location>
        <begin position="630"/>
        <end position="650"/>
    </location>
</feature>
<dbReference type="GeneID" id="77676098"/>
<evidence type="ECO:0000313" key="3">
    <source>
        <dbReference type="Proteomes" id="UP000054524"/>
    </source>
</evidence>
<dbReference type="HOGENOM" id="CLU_387365_0_0_1"/>
<feature type="region of interest" description="Disordered" evidence="1">
    <location>
        <begin position="216"/>
        <end position="264"/>
    </location>
</feature>
<evidence type="ECO:0000313" key="2">
    <source>
        <dbReference type="EMBL" id="KFG26013.1"/>
    </source>
</evidence>
<dbReference type="PRINTS" id="PR01228">
    <property type="entry name" value="EGGSHELL"/>
</dbReference>
<name>A0A086J1J5_NEMA1</name>
<accession>A0A086J1J5</accession>
<feature type="region of interest" description="Disordered" evidence="1">
    <location>
        <begin position="535"/>
        <end position="617"/>
    </location>
</feature>
<reference evidence="2 3" key="1">
    <citation type="journal article" date="2014" name="Genome Announc.">
        <title>Genome Sequence of the Microsporidian Species Nematocida sp1 Strain ERTm6 (ATCC PRA-372).</title>
        <authorList>
            <person name="Bakowski M.A."/>
            <person name="Priest M."/>
            <person name="Young S."/>
            <person name="Cuomo C.A."/>
            <person name="Troemel E.R."/>
        </authorList>
    </citation>
    <scope>NUCLEOTIDE SEQUENCE [LARGE SCALE GENOMIC DNA]</scope>
    <source>
        <strain evidence="2 3">ERTm6</strain>
    </source>
</reference>
<dbReference type="EMBL" id="AKIJ01000003">
    <property type="protein sequence ID" value="KFG26013.1"/>
    <property type="molecule type" value="Genomic_DNA"/>
</dbReference>
<keyword evidence="3" id="KW-1185">Reference proteome</keyword>
<gene>
    <name evidence="2" type="ORF">NESG_01125</name>
</gene>
<protein>
    <submittedName>
        <fullName evidence="2">Uncharacterized protein</fullName>
    </submittedName>
</protein>
<organism evidence="2 3">
    <name type="scientific">Nematocida ausubeli (strain ATCC PRA-371 / ERTm2)</name>
    <name type="common">Nematode killer fungus</name>
    <dbReference type="NCBI Taxonomy" id="1913371"/>
    <lineage>
        <taxon>Eukaryota</taxon>
        <taxon>Fungi</taxon>
        <taxon>Fungi incertae sedis</taxon>
        <taxon>Microsporidia</taxon>
        <taxon>Nematocida</taxon>
    </lineage>
</organism>
<proteinExistence type="predicted"/>
<evidence type="ECO:0000256" key="1">
    <source>
        <dbReference type="SAM" id="MobiDB-lite"/>
    </source>
</evidence>
<dbReference type="Proteomes" id="UP000054524">
    <property type="component" value="Unassembled WGS sequence"/>
</dbReference>
<comment type="caution">
    <text evidence="2">The sequence shown here is derived from an EMBL/GenBank/DDBJ whole genome shotgun (WGS) entry which is preliminary data.</text>
</comment>